<dbReference type="InterPro" id="IPR005123">
    <property type="entry name" value="Oxoglu/Fe-dep_dioxygenase_dom"/>
</dbReference>
<dbReference type="PANTHER" id="PTHR12907">
    <property type="entry name" value="EGL NINE HOMOLOG-RELATED"/>
    <property type="match status" value="1"/>
</dbReference>
<evidence type="ECO:0000256" key="6">
    <source>
        <dbReference type="ARBA" id="ARBA00023004"/>
    </source>
</evidence>
<evidence type="ECO:0000256" key="5">
    <source>
        <dbReference type="ARBA" id="ARBA00023002"/>
    </source>
</evidence>
<dbReference type="PROSITE" id="PS51471">
    <property type="entry name" value="FE2OG_OXY"/>
    <property type="match status" value="1"/>
</dbReference>
<accession>A0A9W7FW27</accession>
<sequence length="207" mass="22594">MREESINLRSHGRFEQSYSEAIDASGKATRFDKAGVFACEPDGGDYDVAPTLLHYMSTIITQLPPMLNENWDAQTDYSISNAAFNAKLAVTSSGGSGYPLHIDNPQGLTVGDTRKLTFILYLNPSHSPSQGGDLVLHLRDGVKVSVPPAGGSAVAFWSDCIPHSVMETSKEMEGEEYDRYAITIWLPTDDIRMIHDPASPFAGLKLD</sequence>
<keyword evidence="5" id="KW-0560">Oxidoreductase</keyword>
<keyword evidence="6" id="KW-0408">Iron</keyword>
<organism evidence="8 9">
    <name type="scientific">Triparma columacea</name>
    <dbReference type="NCBI Taxonomy" id="722753"/>
    <lineage>
        <taxon>Eukaryota</taxon>
        <taxon>Sar</taxon>
        <taxon>Stramenopiles</taxon>
        <taxon>Ochrophyta</taxon>
        <taxon>Bolidophyceae</taxon>
        <taxon>Parmales</taxon>
        <taxon>Triparmaceae</taxon>
        <taxon>Triparma</taxon>
    </lineage>
</organism>
<dbReference type="InterPro" id="IPR006620">
    <property type="entry name" value="Pro_4_hyd_alph"/>
</dbReference>
<evidence type="ECO:0000313" key="9">
    <source>
        <dbReference type="Proteomes" id="UP001165065"/>
    </source>
</evidence>
<proteinExistence type="predicted"/>
<dbReference type="AlphaFoldDB" id="A0A9W7FW27"/>
<evidence type="ECO:0000256" key="2">
    <source>
        <dbReference type="ARBA" id="ARBA00022723"/>
    </source>
</evidence>
<dbReference type="GO" id="GO:0008198">
    <property type="term" value="F:ferrous iron binding"/>
    <property type="evidence" value="ECO:0007669"/>
    <property type="project" value="TreeGrafter"/>
</dbReference>
<dbReference type="EMBL" id="BRYA01000501">
    <property type="protein sequence ID" value="GMI19916.1"/>
    <property type="molecule type" value="Genomic_DNA"/>
</dbReference>
<keyword evidence="4" id="KW-0223">Dioxygenase</keyword>
<evidence type="ECO:0000256" key="4">
    <source>
        <dbReference type="ARBA" id="ARBA00022964"/>
    </source>
</evidence>
<dbReference type="GO" id="GO:0031418">
    <property type="term" value="F:L-ascorbic acid binding"/>
    <property type="evidence" value="ECO:0007669"/>
    <property type="project" value="UniProtKB-KW"/>
</dbReference>
<dbReference type="OrthoDB" id="5952526at2759"/>
<comment type="caution">
    <text evidence="8">The sequence shown here is derived from an EMBL/GenBank/DDBJ whole genome shotgun (WGS) entry which is preliminary data.</text>
</comment>
<keyword evidence="9" id="KW-1185">Reference proteome</keyword>
<keyword evidence="2" id="KW-0479">Metal-binding</keyword>
<evidence type="ECO:0000313" key="8">
    <source>
        <dbReference type="EMBL" id="GMI19916.1"/>
    </source>
</evidence>
<protein>
    <recommendedName>
        <fullName evidence="7">Fe2OG dioxygenase domain-containing protein</fullName>
    </recommendedName>
</protein>
<dbReference type="Pfam" id="PF13640">
    <property type="entry name" value="2OG-FeII_Oxy_3"/>
    <property type="match status" value="1"/>
</dbReference>
<gene>
    <name evidence="8" type="ORF">TrCOL_g10322</name>
</gene>
<evidence type="ECO:0000259" key="7">
    <source>
        <dbReference type="PROSITE" id="PS51471"/>
    </source>
</evidence>
<dbReference type="InterPro" id="IPR044862">
    <property type="entry name" value="Pro_4_hyd_alph_FE2OG_OXY"/>
</dbReference>
<dbReference type="SMART" id="SM00702">
    <property type="entry name" value="P4Hc"/>
    <property type="match status" value="1"/>
</dbReference>
<keyword evidence="3" id="KW-0847">Vitamin C</keyword>
<dbReference type="Gene3D" id="2.60.120.620">
    <property type="entry name" value="q2cbj1_9rhob like domain"/>
    <property type="match status" value="1"/>
</dbReference>
<dbReference type="PANTHER" id="PTHR12907:SF26">
    <property type="entry name" value="HIF PROLYL HYDROXYLASE, ISOFORM C"/>
    <property type="match status" value="1"/>
</dbReference>
<comment type="cofactor">
    <cofactor evidence="1">
        <name>L-ascorbate</name>
        <dbReference type="ChEBI" id="CHEBI:38290"/>
    </cofactor>
</comment>
<dbReference type="InterPro" id="IPR051559">
    <property type="entry name" value="HIF_prolyl_hydroxylases"/>
</dbReference>
<evidence type="ECO:0000256" key="1">
    <source>
        <dbReference type="ARBA" id="ARBA00001961"/>
    </source>
</evidence>
<dbReference type="Proteomes" id="UP001165065">
    <property type="component" value="Unassembled WGS sequence"/>
</dbReference>
<reference evidence="9" key="1">
    <citation type="journal article" date="2023" name="Commun. Biol.">
        <title>Genome analysis of Parmales, the sister group of diatoms, reveals the evolutionary specialization of diatoms from phago-mixotrophs to photoautotrophs.</title>
        <authorList>
            <person name="Ban H."/>
            <person name="Sato S."/>
            <person name="Yoshikawa S."/>
            <person name="Yamada K."/>
            <person name="Nakamura Y."/>
            <person name="Ichinomiya M."/>
            <person name="Sato N."/>
            <person name="Blanc-Mathieu R."/>
            <person name="Endo H."/>
            <person name="Kuwata A."/>
            <person name="Ogata H."/>
        </authorList>
    </citation>
    <scope>NUCLEOTIDE SEQUENCE [LARGE SCALE GENOMIC DNA]</scope>
</reference>
<dbReference type="GO" id="GO:0031543">
    <property type="term" value="F:peptidyl-proline dioxygenase activity"/>
    <property type="evidence" value="ECO:0007669"/>
    <property type="project" value="TreeGrafter"/>
</dbReference>
<dbReference type="GO" id="GO:0071456">
    <property type="term" value="P:cellular response to hypoxia"/>
    <property type="evidence" value="ECO:0007669"/>
    <property type="project" value="TreeGrafter"/>
</dbReference>
<feature type="domain" description="Fe2OG dioxygenase" evidence="7">
    <location>
        <begin position="79"/>
        <end position="188"/>
    </location>
</feature>
<evidence type="ECO:0000256" key="3">
    <source>
        <dbReference type="ARBA" id="ARBA00022896"/>
    </source>
</evidence>
<name>A0A9W7FW27_9STRA</name>